<dbReference type="PANTHER" id="PTHR13906:SF14">
    <property type="entry name" value="LYSOPHOSPHOLIPID ACYLTRANSFERASE 5"/>
    <property type="match status" value="1"/>
</dbReference>
<dbReference type="Proteomes" id="UP000515154">
    <property type="component" value="Linkage group LG26"/>
</dbReference>
<feature type="transmembrane region" description="Helical" evidence="19">
    <location>
        <begin position="36"/>
        <end position="55"/>
    </location>
</feature>
<comment type="pathway">
    <text evidence="3">Lipid metabolism; phospholipid metabolism.</text>
</comment>
<dbReference type="RefSeq" id="XP_036369715.1">
    <property type="nucleotide sequence ID" value="XM_036513822.1"/>
</dbReference>
<evidence type="ECO:0000256" key="3">
    <source>
        <dbReference type="ARBA" id="ARBA00005074"/>
    </source>
</evidence>
<sequence>MSVSDGGTWAKVSEVFRGDSAVKALASGVGVPDDSVRMFLSLLAGYPLAFMYRGLLYGRSSTLQHIYFIICGVYMGYFNFGIDVLHSFVNLILIYLLTRIGAGRWWSLPAAFLINTGYLVLGFASSSKNGEYYRIEWTTSHCVLILKLTGVVADLYDGSKPEEKLSPDQKETAIKKTPTILELMGHCYFFGAFLIGPQCSIRRYLTLVKGGFAGRGDKVPNSVAAGLTKLIVGLFYILTMLILMLITPTDYFFIKDFYDLFLPIKCLYIIVWGRYVLSRYIACWHISEGICILTGLPYNGEDEKGNPTWNSMENIKLYEFETSFSLYGLTKAFNVQTSTWMVKYLMKRLRFLGNKELSKFITFAYLALWHGLYTGYFNTFFLEFMMITAETFILSRLKGRIGPLPSGRLNSVWLWVFFRLFYCQFFWGYALVSFELLQFKKYMMVYSSLYFIGHLSHPLACLFVYLNRSKKSAKAKD</sequence>
<keyword evidence="6" id="KW-0808">Transferase</keyword>
<dbReference type="KEGG" id="osn:115224736"/>
<feature type="transmembrane region" description="Helical" evidence="19">
    <location>
        <begin position="444"/>
        <end position="466"/>
    </location>
</feature>
<evidence type="ECO:0000256" key="17">
    <source>
        <dbReference type="ARBA" id="ARBA00038923"/>
    </source>
</evidence>
<protein>
    <recommendedName>
        <fullName evidence="18">Lysophospholipid acyltransferase 5</fullName>
        <ecNumber evidence="16">2.3.1.23</ecNumber>
        <ecNumber evidence="17">2.3.1.n6</ecNumber>
    </recommendedName>
</protein>
<evidence type="ECO:0000256" key="5">
    <source>
        <dbReference type="ARBA" id="ARBA00022516"/>
    </source>
</evidence>
<keyword evidence="8" id="KW-0256">Endoplasmic reticulum</keyword>
<keyword evidence="14 21" id="KW-0012">Acyltransferase</keyword>
<evidence type="ECO:0000256" key="18">
    <source>
        <dbReference type="ARBA" id="ARBA00039721"/>
    </source>
</evidence>
<accession>A0A6P7TIF9</accession>
<evidence type="ECO:0000256" key="9">
    <source>
        <dbReference type="ARBA" id="ARBA00022989"/>
    </source>
</evidence>
<keyword evidence="11 19" id="KW-0472">Membrane</keyword>
<evidence type="ECO:0000256" key="12">
    <source>
        <dbReference type="ARBA" id="ARBA00023209"/>
    </source>
</evidence>
<comment type="similarity">
    <text evidence="4">Belongs to the membrane-bound acyltransferase family.</text>
</comment>
<evidence type="ECO:0000256" key="4">
    <source>
        <dbReference type="ARBA" id="ARBA00010323"/>
    </source>
</evidence>
<feature type="transmembrane region" description="Helical" evidence="19">
    <location>
        <begin position="409"/>
        <end position="432"/>
    </location>
</feature>
<dbReference type="GO" id="GO:0047184">
    <property type="term" value="F:1-acylglycerophosphocholine O-acyltransferase activity"/>
    <property type="evidence" value="ECO:0007669"/>
    <property type="project" value="UniProtKB-EC"/>
</dbReference>
<organism evidence="20 21">
    <name type="scientific">Octopus sinensis</name>
    <name type="common">East Asian common octopus</name>
    <dbReference type="NCBI Taxonomy" id="2607531"/>
    <lineage>
        <taxon>Eukaryota</taxon>
        <taxon>Metazoa</taxon>
        <taxon>Spiralia</taxon>
        <taxon>Lophotrochozoa</taxon>
        <taxon>Mollusca</taxon>
        <taxon>Cephalopoda</taxon>
        <taxon>Coleoidea</taxon>
        <taxon>Octopodiformes</taxon>
        <taxon>Octopoda</taxon>
        <taxon>Incirrata</taxon>
        <taxon>Octopodidae</taxon>
        <taxon>Octopus</taxon>
    </lineage>
</organism>
<name>A0A6P7TIF9_9MOLL</name>
<evidence type="ECO:0000256" key="1">
    <source>
        <dbReference type="ARBA" id="ARBA00004141"/>
    </source>
</evidence>
<evidence type="ECO:0000256" key="15">
    <source>
        <dbReference type="ARBA" id="ARBA00025707"/>
    </source>
</evidence>
<evidence type="ECO:0000313" key="21">
    <source>
        <dbReference type="RefSeq" id="XP_029651474.1"/>
    </source>
</evidence>
<evidence type="ECO:0000313" key="22">
    <source>
        <dbReference type="RefSeq" id="XP_036369714.1"/>
    </source>
</evidence>
<evidence type="ECO:0000256" key="10">
    <source>
        <dbReference type="ARBA" id="ARBA00023098"/>
    </source>
</evidence>
<evidence type="ECO:0000256" key="8">
    <source>
        <dbReference type="ARBA" id="ARBA00022824"/>
    </source>
</evidence>
<evidence type="ECO:0000313" key="20">
    <source>
        <dbReference type="Proteomes" id="UP000515154"/>
    </source>
</evidence>
<evidence type="ECO:0000256" key="16">
    <source>
        <dbReference type="ARBA" id="ARBA00026120"/>
    </source>
</evidence>
<dbReference type="RefSeq" id="XP_029651474.1">
    <property type="nucleotide sequence ID" value="XM_029795614.2"/>
</dbReference>
<evidence type="ECO:0000256" key="2">
    <source>
        <dbReference type="ARBA" id="ARBA00004240"/>
    </source>
</evidence>
<dbReference type="Pfam" id="PF03062">
    <property type="entry name" value="MBOAT"/>
    <property type="match status" value="1"/>
</dbReference>
<reference evidence="21 22" key="1">
    <citation type="submission" date="2025-08" db="UniProtKB">
        <authorList>
            <consortium name="RefSeq"/>
        </authorList>
    </citation>
    <scope>IDENTIFICATION</scope>
</reference>
<dbReference type="GO" id="GO:0071617">
    <property type="term" value="F:lysophospholipid acyltransferase activity"/>
    <property type="evidence" value="ECO:0007669"/>
    <property type="project" value="TreeGrafter"/>
</dbReference>
<dbReference type="GO" id="GO:0030258">
    <property type="term" value="P:lipid modification"/>
    <property type="evidence" value="ECO:0007669"/>
    <property type="project" value="TreeGrafter"/>
</dbReference>
<gene>
    <name evidence="21 22 23" type="primary">LOC115224736</name>
</gene>
<evidence type="ECO:0000256" key="7">
    <source>
        <dbReference type="ARBA" id="ARBA00022692"/>
    </source>
</evidence>
<evidence type="ECO:0000256" key="13">
    <source>
        <dbReference type="ARBA" id="ARBA00023264"/>
    </source>
</evidence>
<evidence type="ECO:0000256" key="14">
    <source>
        <dbReference type="ARBA" id="ARBA00023315"/>
    </source>
</evidence>
<dbReference type="PANTHER" id="PTHR13906">
    <property type="entry name" value="PORCUPINE"/>
    <property type="match status" value="1"/>
</dbReference>
<feature type="transmembrane region" description="Helical" evidence="19">
    <location>
        <begin position="103"/>
        <end position="124"/>
    </location>
</feature>
<keyword evidence="9 19" id="KW-1133">Transmembrane helix</keyword>
<dbReference type="RefSeq" id="XP_036369714.1">
    <property type="nucleotide sequence ID" value="XM_036513821.1"/>
</dbReference>
<dbReference type="GO" id="GO:0005783">
    <property type="term" value="C:endoplasmic reticulum"/>
    <property type="evidence" value="ECO:0007669"/>
    <property type="project" value="UniProtKB-SubCell"/>
</dbReference>
<evidence type="ECO:0000256" key="19">
    <source>
        <dbReference type="SAM" id="Phobius"/>
    </source>
</evidence>
<keyword evidence="20" id="KW-1185">Reference proteome</keyword>
<dbReference type="AlphaFoldDB" id="A0A6P7TIF9"/>
<dbReference type="GO" id="GO:0006656">
    <property type="term" value="P:phosphatidylcholine biosynthetic process"/>
    <property type="evidence" value="ECO:0007669"/>
    <property type="project" value="TreeGrafter"/>
</dbReference>
<evidence type="ECO:0000256" key="6">
    <source>
        <dbReference type="ARBA" id="ARBA00022679"/>
    </source>
</evidence>
<keyword evidence="5" id="KW-0444">Lipid biosynthesis</keyword>
<dbReference type="InterPro" id="IPR049941">
    <property type="entry name" value="LPLAT_7/PORCN-like"/>
</dbReference>
<evidence type="ECO:0000256" key="11">
    <source>
        <dbReference type="ARBA" id="ARBA00023136"/>
    </source>
</evidence>
<keyword evidence="10" id="KW-0443">Lipid metabolism</keyword>
<keyword evidence="13" id="KW-1208">Phospholipid metabolism</keyword>
<dbReference type="InterPro" id="IPR004299">
    <property type="entry name" value="MBOAT_fam"/>
</dbReference>
<dbReference type="GO" id="GO:0016020">
    <property type="term" value="C:membrane"/>
    <property type="evidence" value="ECO:0007669"/>
    <property type="project" value="UniProtKB-SubCell"/>
</dbReference>
<comment type="subcellular location">
    <subcellularLocation>
        <location evidence="2">Endoplasmic reticulum</location>
    </subcellularLocation>
    <subcellularLocation>
        <location evidence="1">Membrane</location>
        <topology evidence="1">Multi-pass membrane protein</topology>
    </subcellularLocation>
</comment>
<dbReference type="EC" id="2.3.1.23" evidence="16"/>
<feature type="transmembrane region" description="Helical" evidence="19">
    <location>
        <begin position="230"/>
        <end position="254"/>
    </location>
</feature>
<feature type="transmembrane region" description="Helical" evidence="19">
    <location>
        <begin position="67"/>
        <end position="97"/>
    </location>
</feature>
<keyword evidence="7 19" id="KW-0812">Transmembrane</keyword>
<feature type="transmembrane region" description="Helical" evidence="19">
    <location>
        <begin position="260"/>
        <end position="277"/>
    </location>
</feature>
<feature type="transmembrane region" description="Helical" evidence="19">
    <location>
        <begin position="357"/>
        <end position="373"/>
    </location>
</feature>
<dbReference type="EC" id="2.3.1.n6" evidence="17"/>
<keyword evidence="12" id="KW-0594">Phospholipid biosynthesis</keyword>
<comment type="pathway">
    <text evidence="15">Phospholipid metabolism.</text>
</comment>
<evidence type="ECO:0000313" key="23">
    <source>
        <dbReference type="RefSeq" id="XP_036369715.1"/>
    </source>
</evidence>
<proteinExistence type="inferred from homology"/>